<reference evidence="16" key="1">
    <citation type="submission" date="2019-03" db="EMBL/GenBank/DDBJ databases">
        <title>Lake Tanganyika Metagenome-Assembled Genomes (MAGs).</title>
        <authorList>
            <person name="Tran P."/>
        </authorList>
    </citation>
    <scope>NUCLEOTIDE SEQUENCE</scope>
    <source>
        <strain evidence="16">M_DeepCast_50m_m2_156</strain>
    </source>
</reference>
<proteinExistence type="inferred from homology"/>
<name>A0A8T4C5S6_9ARCH</name>
<comment type="similarity">
    <text evidence="2 13 14">Belongs to the NDK family.</text>
</comment>
<gene>
    <name evidence="16" type="ORF">FJY86_00890</name>
</gene>
<dbReference type="InterPro" id="IPR034907">
    <property type="entry name" value="NDK-like_dom"/>
</dbReference>
<evidence type="ECO:0000259" key="15">
    <source>
        <dbReference type="SMART" id="SM00562"/>
    </source>
</evidence>
<keyword evidence="8" id="KW-0547">Nucleotide-binding</keyword>
<organism evidence="16 17">
    <name type="scientific">Candidatus Iainarchaeum sp</name>
    <dbReference type="NCBI Taxonomy" id="3101447"/>
    <lineage>
        <taxon>Archaea</taxon>
        <taxon>Candidatus Iainarchaeota</taxon>
        <taxon>Candidatus Iainarchaeia</taxon>
        <taxon>Candidatus Iainarchaeales</taxon>
        <taxon>Candidatus Iainarchaeaceae</taxon>
        <taxon>Candidatus Iainarchaeum</taxon>
    </lineage>
</organism>
<dbReference type="AlphaFoldDB" id="A0A8T4C5S6"/>
<dbReference type="PANTHER" id="PTHR11349">
    <property type="entry name" value="NUCLEOSIDE DIPHOSPHATE KINASE"/>
    <property type="match status" value="1"/>
</dbReference>
<keyword evidence="7" id="KW-0479">Metal-binding</keyword>
<sequence>MMERTLVLLKPDAVQRALTGRIIQRFEDVGLKIIGMKLVQASREHATTHYADVGVRRGAKILEQNVNFLQEGPVVAMVLEGIQAIELVRKMVGSTESKAAPPGTIRGDFSHQSYAYADTHNMVIKNLIHASSSQDDAKKEIALWFSEKELYAYKSVHEKHTFGK</sequence>
<dbReference type="Gene3D" id="3.30.70.141">
    <property type="entry name" value="Nucleoside diphosphate kinase-like domain"/>
    <property type="match status" value="1"/>
</dbReference>
<evidence type="ECO:0000256" key="4">
    <source>
        <dbReference type="ARBA" id="ARBA00017632"/>
    </source>
</evidence>
<dbReference type="GO" id="GO:0004550">
    <property type="term" value="F:nucleoside diphosphate kinase activity"/>
    <property type="evidence" value="ECO:0007669"/>
    <property type="project" value="UniProtKB-EC"/>
</dbReference>
<dbReference type="EMBL" id="VGJJ01000003">
    <property type="protein sequence ID" value="MBM3281882.1"/>
    <property type="molecule type" value="Genomic_DNA"/>
</dbReference>
<evidence type="ECO:0000256" key="8">
    <source>
        <dbReference type="ARBA" id="ARBA00022741"/>
    </source>
</evidence>
<dbReference type="FunFam" id="3.30.70.141:FF:000003">
    <property type="entry name" value="Nucleoside diphosphate kinase"/>
    <property type="match status" value="1"/>
</dbReference>
<evidence type="ECO:0000256" key="13">
    <source>
        <dbReference type="PROSITE-ProRule" id="PRU00706"/>
    </source>
</evidence>
<dbReference type="SMART" id="SM00562">
    <property type="entry name" value="NDK"/>
    <property type="match status" value="1"/>
</dbReference>
<protein>
    <recommendedName>
        <fullName evidence="4">Nucleoside diphosphate kinase</fullName>
        <ecNumber evidence="3">2.7.4.6</ecNumber>
    </recommendedName>
</protein>
<dbReference type="Proteomes" id="UP000774699">
    <property type="component" value="Unassembled WGS sequence"/>
</dbReference>
<evidence type="ECO:0000313" key="16">
    <source>
        <dbReference type="EMBL" id="MBM3281882.1"/>
    </source>
</evidence>
<dbReference type="GO" id="GO:0006228">
    <property type="term" value="P:UTP biosynthetic process"/>
    <property type="evidence" value="ECO:0007669"/>
    <property type="project" value="InterPro"/>
</dbReference>
<dbReference type="SUPFAM" id="SSF54919">
    <property type="entry name" value="Nucleoside diphosphate kinase, NDK"/>
    <property type="match status" value="1"/>
</dbReference>
<keyword evidence="10" id="KW-0067">ATP-binding</keyword>
<evidence type="ECO:0000256" key="5">
    <source>
        <dbReference type="ARBA" id="ARBA00022553"/>
    </source>
</evidence>
<dbReference type="GO" id="GO:0046872">
    <property type="term" value="F:metal ion binding"/>
    <property type="evidence" value="ECO:0007669"/>
    <property type="project" value="UniProtKB-KW"/>
</dbReference>
<evidence type="ECO:0000256" key="6">
    <source>
        <dbReference type="ARBA" id="ARBA00022679"/>
    </source>
</evidence>
<evidence type="ECO:0000313" key="17">
    <source>
        <dbReference type="Proteomes" id="UP000774699"/>
    </source>
</evidence>
<evidence type="ECO:0000256" key="9">
    <source>
        <dbReference type="ARBA" id="ARBA00022777"/>
    </source>
</evidence>
<dbReference type="CDD" id="cd04413">
    <property type="entry name" value="NDPk_I"/>
    <property type="match status" value="1"/>
</dbReference>
<evidence type="ECO:0000256" key="10">
    <source>
        <dbReference type="ARBA" id="ARBA00022840"/>
    </source>
</evidence>
<dbReference type="PRINTS" id="PR01243">
    <property type="entry name" value="NUCDPKINASE"/>
</dbReference>
<dbReference type="Pfam" id="PF00334">
    <property type="entry name" value="NDK"/>
    <property type="match status" value="1"/>
</dbReference>
<evidence type="ECO:0000256" key="11">
    <source>
        <dbReference type="ARBA" id="ARBA00022842"/>
    </source>
</evidence>
<keyword evidence="9 16" id="KW-0418">Kinase</keyword>
<keyword evidence="11" id="KW-0460">Magnesium</keyword>
<dbReference type="InterPro" id="IPR001564">
    <property type="entry name" value="Nucleoside_diP_kinase"/>
</dbReference>
<dbReference type="GO" id="GO:0006241">
    <property type="term" value="P:CTP biosynthetic process"/>
    <property type="evidence" value="ECO:0007669"/>
    <property type="project" value="InterPro"/>
</dbReference>
<accession>A0A8T4C5S6</accession>
<dbReference type="EC" id="2.7.4.6" evidence="3"/>
<evidence type="ECO:0000256" key="14">
    <source>
        <dbReference type="RuleBase" id="RU004011"/>
    </source>
</evidence>
<keyword evidence="5" id="KW-0597">Phosphoprotein</keyword>
<comment type="cofactor">
    <cofactor evidence="1">
        <name>Mg(2+)</name>
        <dbReference type="ChEBI" id="CHEBI:18420"/>
    </cofactor>
</comment>
<evidence type="ECO:0000256" key="7">
    <source>
        <dbReference type="ARBA" id="ARBA00022723"/>
    </source>
</evidence>
<comment type="caution">
    <text evidence="13">Lacks conserved residue(s) required for the propagation of feature annotation.</text>
</comment>
<evidence type="ECO:0000256" key="1">
    <source>
        <dbReference type="ARBA" id="ARBA00001946"/>
    </source>
</evidence>
<dbReference type="GO" id="GO:0005524">
    <property type="term" value="F:ATP binding"/>
    <property type="evidence" value="ECO:0007669"/>
    <property type="project" value="UniProtKB-KW"/>
</dbReference>
<dbReference type="PROSITE" id="PS51374">
    <property type="entry name" value="NDPK_LIKE"/>
    <property type="match status" value="1"/>
</dbReference>
<feature type="domain" description="Nucleoside diphosphate kinase-like" evidence="15">
    <location>
        <begin position="2"/>
        <end position="152"/>
    </location>
</feature>
<keyword evidence="12" id="KW-0546">Nucleotide metabolism</keyword>
<dbReference type="InterPro" id="IPR036850">
    <property type="entry name" value="NDK-like_dom_sf"/>
</dbReference>
<comment type="caution">
    <text evidence="16">The sequence shown here is derived from an EMBL/GenBank/DDBJ whole genome shotgun (WGS) entry which is preliminary data.</text>
</comment>
<dbReference type="GO" id="GO:0006183">
    <property type="term" value="P:GTP biosynthetic process"/>
    <property type="evidence" value="ECO:0007669"/>
    <property type="project" value="InterPro"/>
</dbReference>
<evidence type="ECO:0000256" key="3">
    <source>
        <dbReference type="ARBA" id="ARBA00012966"/>
    </source>
</evidence>
<evidence type="ECO:0000256" key="2">
    <source>
        <dbReference type="ARBA" id="ARBA00008142"/>
    </source>
</evidence>
<keyword evidence="6" id="KW-0808">Transferase</keyword>
<evidence type="ECO:0000256" key="12">
    <source>
        <dbReference type="ARBA" id="ARBA00023080"/>
    </source>
</evidence>